<dbReference type="GO" id="GO:0015074">
    <property type="term" value="P:DNA integration"/>
    <property type="evidence" value="ECO:0007669"/>
    <property type="project" value="UniProtKB-KW"/>
</dbReference>
<name>A0A375HAQ6_9BURK</name>
<dbReference type="InterPro" id="IPR050090">
    <property type="entry name" value="Tyrosine_recombinase_XerCD"/>
</dbReference>
<dbReference type="Pfam" id="PF00589">
    <property type="entry name" value="Phage_integrase"/>
    <property type="match status" value="1"/>
</dbReference>
<dbReference type="Gene3D" id="1.10.443.10">
    <property type="entry name" value="Intergrase catalytic core"/>
    <property type="match status" value="1"/>
</dbReference>
<dbReference type="AlphaFoldDB" id="A0A375HAQ6"/>
<keyword evidence="5" id="KW-0614">Plasmid</keyword>
<evidence type="ECO:0000256" key="1">
    <source>
        <dbReference type="ARBA" id="ARBA00022908"/>
    </source>
</evidence>
<dbReference type="GO" id="GO:0003677">
    <property type="term" value="F:DNA binding"/>
    <property type="evidence" value="ECO:0007669"/>
    <property type="project" value="InterPro"/>
</dbReference>
<geneLocation type="plasmid" evidence="5">
    <name>I</name>
</geneLocation>
<dbReference type="EMBL" id="LT984809">
    <property type="protein sequence ID" value="SPD49071.1"/>
    <property type="molecule type" value="Genomic_DNA"/>
</dbReference>
<sequence>MSIKRAKTLKPSQIRHLLRVTAATSRHPERDELILLLGFTCGMRVSEIARIEVADVLMPAGKIREEVSLRPAITKGCRQRCIYLSHPKTVTALQQYIERRWAHYKGTAMERRMYRGLMPQTCLTLTHKGGPYELSIKRRTNEAGEKVDYLAADSLQSYVTGLYRRAGLGKGYSSHSGRRTFASRLLAQGHSIDTVQLLLGHSHIDHVAPYLEVTERDLLEAAAAFDTLL</sequence>
<evidence type="ECO:0000313" key="5">
    <source>
        <dbReference type="EMBL" id="SPD49071.1"/>
    </source>
</evidence>
<dbReference type="InterPro" id="IPR002104">
    <property type="entry name" value="Integrase_catalytic"/>
</dbReference>
<reference evidence="5 6" key="2">
    <citation type="submission" date="2018-01" db="EMBL/GenBank/DDBJ databases">
        <authorList>
            <person name="Gaut B.S."/>
            <person name="Morton B.R."/>
            <person name="Clegg M.T."/>
            <person name="Duvall M.R."/>
        </authorList>
    </citation>
    <scope>NUCLEOTIDE SEQUENCE</scope>
    <source>
        <strain evidence="5">Cupriavidus taiwanensis STM 8555</strain>
        <plasmid evidence="5">I</plasmid>
    </source>
</reference>
<evidence type="ECO:0000259" key="3">
    <source>
        <dbReference type="PROSITE" id="PS51898"/>
    </source>
</evidence>
<dbReference type="PROSITE" id="PS51898">
    <property type="entry name" value="TYR_RECOMBINASE"/>
    <property type="match status" value="1"/>
</dbReference>
<proteinExistence type="predicted"/>
<dbReference type="CDD" id="cd00397">
    <property type="entry name" value="DNA_BRE_C"/>
    <property type="match status" value="1"/>
</dbReference>
<dbReference type="EMBL" id="OFTH01000054">
    <property type="protein sequence ID" value="SOZ75340.1"/>
    <property type="molecule type" value="Genomic_DNA"/>
</dbReference>
<protein>
    <submittedName>
        <fullName evidence="5">Integrase family protein</fullName>
    </submittedName>
</protein>
<dbReference type="PANTHER" id="PTHR30349">
    <property type="entry name" value="PHAGE INTEGRASE-RELATED"/>
    <property type="match status" value="1"/>
</dbReference>
<dbReference type="GO" id="GO:0006310">
    <property type="term" value="P:DNA recombination"/>
    <property type="evidence" value="ECO:0007669"/>
    <property type="project" value="UniProtKB-KW"/>
</dbReference>
<feature type="domain" description="Tyr recombinase" evidence="3">
    <location>
        <begin position="4"/>
        <end position="223"/>
    </location>
</feature>
<dbReference type="InterPro" id="IPR013762">
    <property type="entry name" value="Integrase-like_cat_sf"/>
</dbReference>
<evidence type="ECO:0000313" key="4">
    <source>
        <dbReference type="EMBL" id="SOZ75340.1"/>
    </source>
</evidence>
<organism evidence="5">
    <name type="scientific">Cupriavidus taiwanensis</name>
    <dbReference type="NCBI Taxonomy" id="164546"/>
    <lineage>
        <taxon>Bacteria</taxon>
        <taxon>Pseudomonadati</taxon>
        <taxon>Pseudomonadota</taxon>
        <taxon>Betaproteobacteria</taxon>
        <taxon>Burkholderiales</taxon>
        <taxon>Burkholderiaceae</taxon>
        <taxon>Cupriavidus</taxon>
    </lineage>
</organism>
<dbReference type="InterPro" id="IPR011010">
    <property type="entry name" value="DNA_brk_join_enz"/>
</dbReference>
<evidence type="ECO:0000256" key="2">
    <source>
        <dbReference type="ARBA" id="ARBA00023172"/>
    </source>
</evidence>
<evidence type="ECO:0000313" key="6">
    <source>
        <dbReference type="Proteomes" id="UP000256952"/>
    </source>
</evidence>
<reference evidence="4" key="1">
    <citation type="submission" date="2018-01" db="EMBL/GenBank/DDBJ databases">
        <authorList>
            <person name="Clerissi C."/>
        </authorList>
    </citation>
    <scope>NUCLEOTIDE SEQUENCE</scope>
    <source>
        <strain evidence="4">Cupriavidus taiwanensis STM 8556</strain>
    </source>
</reference>
<dbReference type="RefSeq" id="WP_115684076.1">
    <property type="nucleotide sequence ID" value="NZ_LT984809.1"/>
</dbReference>
<keyword evidence="1" id="KW-0229">DNA integration</keyword>
<accession>A0A375HAQ6</accession>
<keyword evidence="2" id="KW-0233">DNA recombination</keyword>
<dbReference type="Proteomes" id="UP000256952">
    <property type="component" value="Unassembled WGS sequence"/>
</dbReference>
<dbReference type="SUPFAM" id="SSF56349">
    <property type="entry name" value="DNA breaking-rejoining enzymes"/>
    <property type="match status" value="1"/>
</dbReference>
<gene>
    <name evidence="5" type="ORF">CBM2612_P0416</name>
    <name evidence="4" type="ORF">CBM2613_U30014</name>
</gene>